<reference evidence="1 2" key="1">
    <citation type="submission" date="2021-03" db="EMBL/GenBank/DDBJ databases">
        <authorList>
            <person name="Thompson D.W."/>
            <person name="Brown H.M.F."/>
            <person name="Thompson S.D."/>
            <person name="Grose J.H."/>
        </authorList>
    </citation>
    <scope>NUCLEOTIDE SEQUENCE [LARGE SCALE GENOMIC DNA]</scope>
</reference>
<gene>
    <name evidence="1" type="ORF">ZYZZX_40</name>
</gene>
<dbReference type="EMBL" id="MW749004">
    <property type="protein sequence ID" value="QYA57268.1"/>
    <property type="molecule type" value="Genomic_DNA"/>
</dbReference>
<accession>A0AAE7W9F7</accession>
<evidence type="ECO:0000313" key="1">
    <source>
        <dbReference type="EMBL" id="QYA57268.1"/>
    </source>
</evidence>
<name>A0AAE7W9F7_9CAUD</name>
<evidence type="ECO:0000313" key="2">
    <source>
        <dbReference type="Proteomes" id="UP000827415"/>
    </source>
</evidence>
<proteinExistence type="predicted"/>
<keyword evidence="2" id="KW-1185">Reference proteome</keyword>
<dbReference type="Proteomes" id="UP000827415">
    <property type="component" value="Segment"/>
</dbReference>
<organism evidence="1 2">
    <name type="scientific">Hafnia phage vB_HpaM_Zyzzx</name>
    <dbReference type="NCBI Taxonomy" id="2836109"/>
    <lineage>
        <taxon>Viruses</taxon>
        <taxon>Duplodnaviria</taxon>
        <taxon>Heunggongvirae</taxon>
        <taxon>Uroviricota</taxon>
        <taxon>Caudoviricetes</taxon>
        <taxon>Andersonviridae</taxon>
        <taxon>Andersonviridae incertae sedis</taxon>
        <taxon>Daniellevirus</taxon>
        <taxon>Daniellevirus Zyzzx</taxon>
    </lineage>
</organism>
<sequence>MSTIKKGIRNTRRLQIYSLSAFMMEEYEAIFCGNGYHDGQNFIPFDEAVRRYNTKEGDIPKGVGLEKVHLVLSKKDKKIICKQHLVKLHPRLREFIAELGSKDVFSFLKKVNLAQ</sequence>
<protein>
    <submittedName>
        <fullName evidence="1">Uncharacterized protein</fullName>
    </submittedName>
</protein>